<protein>
    <submittedName>
        <fullName evidence="1">Unannotated protein</fullName>
    </submittedName>
</protein>
<name>A0A6J7IGE9_9ZZZZ</name>
<proteinExistence type="predicted"/>
<evidence type="ECO:0000313" key="1">
    <source>
        <dbReference type="EMBL" id="CAB4930313.1"/>
    </source>
</evidence>
<gene>
    <name evidence="1" type="ORF">UFOPK3733_00626</name>
</gene>
<organism evidence="1">
    <name type="scientific">freshwater metagenome</name>
    <dbReference type="NCBI Taxonomy" id="449393"/>
    <lineage>
        <taxon>unclassified sequences</taxon>
        <taxon>metagenomes</taxon>
        <taxon>ecological metagenomes</taxon>
    </lineage>
</organism>
<dbReference type="AlphaFoldDB" id="A0A6J7IGE9"/>
<dbReference type="EMBL" id="CAFBNC010000021">
    <property type="protein sequence ID" value="CAB4930313.1"/>
    <property type="molecule type" value="Genomic_DNA"/>
</dbReference>
<reference evidence="1" key="1">
    <citation type="submission" date="2020-05" db="EMBL/GenBank/DDBJ databases">
        <authorList>
            <person name="Chiriac C."/>
            <person name="Salcher M."/>
            <person name="Ghai R."/>
            <person name="Kavagutti S V."/>
        </authorList>
    </citation>
    <scope>NUCLEOTIDE SEQUENCE</scope>
</reference>
<accession>A0A6J7IGE9</accession>
<sequence length="276" mass="29816">MARHVGEFGEVVHDLIDMLDVLALELEARTGDAGADEHRDIEFAGLRVDRVHLLVVDGHLREASSGEHADAASTPCLVGADNLLDALHSIVGIGADRGDESIRVTLDRVLTGGLLSLFGAATDTDHADADAPLVHLIERESDRIGGLAQFLLLIRRRLEHVLSRELELVLGLCILGLLGDEGVLRLEITGREADHRVDGLDIAWHGHWCPPGRIRLTAIYGMSEVPTRKGPIAERPGPLLFDLGGVLSDADQPCRISSNPGLSDRRCGRPARAARR</sequence>